<dbReference type="PANTHER" id="PTHR30532:SF24">
    <property type="entry name" value="FERRIC ENTEROBACTIN-BINDING PERIPLASMIC PROTEIN FEPB"/>
    <property type="match status" value="1"/>
</dbReference>
<evidence type="ECO:0000313" key="6">
    <source>
        <dbReference type="EMBL" id="MBU5675291.1"/>
    </source>
</evidence>
<keyword evidence="7" id="KW-1185">Reference proteome</keyword>
<accession>A0ABS6FYH3</accession>
<reference evidence="6 7" key="1">
    <citation type="submission" date="2021-06" db="EMBL/GenBank/DDBJ databases">
        <authorList>
            <person name="Sun Q."/>
            <person name="Li D."/>
        </authorList>
    </citation>
    <scope>NUCLEOTIDE SEQUENCE [LARGE SCALE GENOMIC DNA]</scope>
    <source>
        <strain evidence="6 7">MSJ-5</strain>
    </source>
</reference>
<keyword evidence="4" id="KW-0732">Signal</keyword>
<dbReference type="EMBL" id="JAHLQK010000001">
    <property type="protein sequence ID" value="MBU5675291.1"/>
    <property type="molecule type" value="Genomic_DNA"/>
</dbReference>
<organism evidence="6 7">
    <name type="scientific">Alkaliphilus flagellatus</name>
    <dbReference type="NCBI Taxonomy" id="2841507"/>
    <lineage>
        <taxon>Bacteria</taxon>
        <taxon>Bacillati</taxon>
        <taxon>Bacillota</taxon>
        <taxon>Clostridia</taxon>
        <taxon>Peptostreptococcales</taxon>
        <taxon>Natronincolaceae</taxon>
        <taxon>Alkaliphilus</taxon>
    </lineage>
</organism>
<dbReference type="Proteomes" id="UP000779508">
    <property type="component" value="Unassembled WGS sequence"/>
</dbReference>
<evidence type="ECO:0000256" key="3">
    <source>
        <dbReference type="ARBA" id="ARBA00022448"/>
    </source>
</evidence>
<comment type="caution">
    <text evidence="6">The sequence shown here is derived from an EMBL/GenBank/DDBJ whole genome shotgun (WGS) entry which is preliminary data.</text>
</comment>
<gene>
    <name evidence="6" type="ORF">KQI88_02530</name>
</gene>
<dbReference type="PROSITE" id="PS51257">
    <property type="entry name" value="PROKAR_LIPOPROTEIN"/>
    <property type="match status" value="1"/>
</dbReference>
<comment type="subcellular location">
    <subcellularLocation>
        <location evidence="1">Cell envelope</location>
    </subcellularLocation>
</comment>
<evidence type="ECO:0000256" key="2">
    <source>
        <dbReference type="ARBA" id="ARBA00008814"/>
    </source>
</evidence>
<evidence type="ECO:0000259" key="5">
    <source>
        <dbReference type="PROSITE" id="PS50983"/>
    </source>
</evidence>
<protein>
    <submittedName>
        <fullName evidence="6">ABC transporter substrate-binding protein</fullName>
    </submittedName>
</protein>
<keyword evidence="3" id="KW-0813">Transport</keyword>
<dbReference type="PROSITE" id="PS50983">
    <property type="entry name" value="FE_B12_PBP"/>
    <property type="match status" value="1"/>
</dbReference>
<proteinExistence type="inferred from homology"/>
<feature type="domain" description="Fe/B12 periplasmic-binding" evidence="5">
    <location>
        <begin position="65"/>
        <end position="321"/>
    </location>
</feature>
<dbReference type="PANTHER" id="PTHR30532">
    <property type="entry name" value="IRON III DICITRATE-BINDING PERIPLASMIC PROTEIN"/>
    <property type="match status" value="1"/>
</dbReference>
<sequence>MKRLMVLILSITLIAGLLVGCGGKDIEKESAGVDVSLESEGNQLWPRKITDATGKEIELKNKPERIAILHSVYLEHFLALNNPPIASAGSSRGDAMKAVNEWETLKPYKGNVDIIDLGSSREINLEAILKAKPDVIVTFKGHGGLDEVYDQLVKIAPVIQLDFSSSWQEQTLACAEIVGEEEYARKFIEETESTISNAKDKLSQYKNKTVALFRTDGKSFITRGDKDYYETFGITRPEGYPDEFETLSLETILSMNPDYIVFQDFIETAETFVKSQENLSVWKSLEAVKNGNVFYFDDSLNTFGPLAMRLTAEKLVDMYLK</sequence>
<comment type="similarity">
    <text evidence="2">Belongs to the bacterial solute-binding protein 8 family.</text>
</comment>
<evidence type="ECO:0000256" key="1">
    <source>
        <dbReference type="ARBA" id="ARBA00004196"/>
    </source>
</evidence>
<name>A0ABS6FYH3_9FIRM</name>
<dbReference type="Pfam" id="PF01497">
    <property type="entry name" value="Peripla_BP_2"/>
    <property type="match status" value="1"/>
</dbReference>
<evidence type="ECO:0000256" key="4">
    <source>
        <dbReference type="ARBA" id="ARBA00022729"/>
    </source>
</evidence>
<dbReference type="InterPro" id="IPR002491">
    <property type="entry name" value="ABC_transptr_periplasmic_BD"/>
</dbReference>
<evidence type="ECO:0000313" key="7">
    <source>
        <dbReference type="Proteomes" id="UP000779508"/>
    </source>
</evidence>
<dbReference type="InterPro" id="IPR051313">
    <property type="entry name" value="Bact_iron-sidero_bind"/>
</dbReference>